<dbReference type="Proteomes" id="UP000712600">
    <property type="component" value="Unassembled WGS sequence"/>
</dbReference>
<dbReference type="EMBL" id="QGKX02001521">
    <property type="protein sequence ID" value="KAF3510506.1"/>
    <property type="molecule type" value="Genomic_DNA"/>
</dbReference>
<evidence type="ECO:0000313" key="1">
    <source>
        <dbReference type="EMBL" id="KAF3510506.1"/>
    </source>
</evidence>
<gene>
    <name evidence="1" type="ORF">F2Q69_00003464</name>
</gene>
<protein>
    <submittedName>
        <fullName evidence="1">Uncharacterized protein</fullName>
    </submittedName>
</protein>
<proteinExistence type="predicted"/>
<organism evidence="1 2">
    <name type="scientific">Brassica cretica</name>
    <name type="common">Mustard</name>
    <dbReference type="NCBI Taxonomy" id="69181"/>
    <lineage>
        <taxon>Eukaryota</taxon>
        <taxon>Viridiplantae</taxon>
        <taxon>Streptophyta</taxon>
        <taxon>Embryophyta</taxon>
        <taxon>Tracheophyta</taxon>
        <taxon>Spermatophyta</taxon>
        <taxon>Magnoliopsida</taxon>
        <taxon>eudicotyledons</taxon>
        <taxon>Gunneridae</taxon>
        <taxon>Pentapetalae</taxon>
        <taxon>rosids</taxon>
        <taxon>malvids</taxon>
        <taxon>Brassicales</taxon>
        <taxon>Brassicaceae</taxon>
        <taxon>Brassiceae</taxon>
        <taxon>Brassica</taxon>
    </lineage>
</organism>
<dbReference type="AlphaFoldDB" id="A0A8S9P3A3"/>
<accession>A0A8S9P3A3</accession>
<comment type="caution">
    <text evidence="1">The sequence shown here is derived from an EMBL/GenBank/DDBJ whole genome shotgun (WGS) entry which is preliminary data.</text>
</comment>
<sequence length="108" mass="11212">MLLNEGYHGLTIPVSPKDCSSRVLGWTCSDTNGVTIFGGSAAPTPMASVLIAEALSLKVAMEADVSSGAQDLGLPASRVIPLGPVRQRSTSPGRALPGLDRTQYRFGV</sequence>
<evidence type="ECO:0000313" key="2">
    <source>
        <dbReference type="Proteomes" id="UP000712600"/>
    </source>
</evidence>
<reference evidence="1" key="1">
    <citation type="submission" date="2019-12" db="EMBL/GenBank/DDBJ databases">
        <title>Genome sequencing and annotation of Brassica cretica.</title>
        <authorList>
            <person name="Studholme D.J."/>
            <person name="Sarris P."/>
        </authorList>
    </citation>
    <scope>NUCLEOTIDE SEQUENCE</scope>
    <source>
        <strain evidence="1">PFS-109/04</strain>
        <tissue evidence="1">Leaf</tissue>
    </source>
</reference>
<name>A0A8S9P3A3_BRACR</name>